<sequence>MSQSIGSAAKGLRPNKRYIATHDSSGKSVYTESPEQVFNAVPDVGGMSRSYAIDSFPANLKDDADIKAYRAEEGVASYKERAIVVKPGANLVVVDLEPGGVSMMHRTVSIDFSICVIGEIDHELDSGEKVRLFPGDHIIQRGTMHRWSNPSKDKPARFVACTIPCVPFDIAGKALEEVHVPNPRPSKL</sequence>
<protein>
    <recommendedName>
        <fullName evidence="3">Cupin 2 conserved barrel domain-containing protein</fullName>
    </recommendedName>
</protein>
<evidence type="ECO:0008006" key="3">
    <source>
        <dbReference type="Google" id="ProtNLM"/>
    </source>
</evidence>
<dbReference type="InterPro" id="IPR047142">
    <property type="entry name" value="OryJ/VirC-like"/>
</dbReference>
<dbReference type="AlphaFoldDB" id="A0A6A6C4D9"/>
<accession>A0A6A6C4D9</accession>
<reference evidence="1" key="1">
    <citation type="journal article" date="2020" name="Stud. Mycol.">
        <title>101 Dothideomycetes genomes: a test case for predicting lifestyles and emergence of pathogens.</title>
        <authorList>
            <person name="Haridas S."/>
            <person name="Albert R."/>
            <person name="Binder M."/>
            <person name="Bloem J."/>
            <person name="Labutti K."/>
            <person name="Salamov A."/>
            <person name="Andreopoulos B."/>
            <person name="Baker S."/>
            <person name="Barry K."/>
            <person name="Bills G."/>
            <person name="Bluhm B."/>
            <person name="Cannon C."/>
            <person name="Castanera R."/>
            <person name="Culley D."/>
            <person name="Daum C."/>
            <person name="Ezra D."/>
            <person name="Gonzalez J."/>
            <person name="Henrissat B."/>
            <person name="Kuo A."/>
            <person name="Liang C."/>
            <person name="Lipzen A."/>
            <person name="Lutzoni F."/>
            <person name="Magnuson J."/>
            <person name="Mondo S."/>
            <person name="Nolan M."/>
            <person name="Ohm R."/>
            <person name="Pangilinan J."/>
            <person name="Park H.-J."/>
            <person name="Ramirez L."/>
            <person name="Alfaro M."/>
            <person name="Sun H."/>
            <person name="Tritt A."/>
            <person name="Yoshinaga Y."/>
            <person name="Zwiers L.-H."/>
            <person name="Turgeon B."/>
            <person name="Goodwin S."/>
            <person name="Spatafora J."/>
            <person name="Crous P."/>
            <person name="Grigoriev I."/>
        </authorList>
    </citation>
    <scope>NUCLEOTIDE SEQUENCE</scope>
    <source>
        <strain evidence="1">ATCC 36951</strain>
    </source>
</reference>
<dbReference type="GeneID" id="54562693"/>
<gene>
    <name evidence="1" type="ORF">M409DRAFT_29345</name>
</gene>
<dbReference type="EMBL" id="ML993628">
    <property type="protein sequence ID" value="KAF2160256.1"/>
    <property type="molecule type" value="Genomic_DNA"/>
</dbReference>
<name>A0A6A6C4D9_ZASCE</name>
<dbReference type="PANTHER" id="PTHR36156:SF3">
    <property type="entry name" value="CUPIN 2 CONSERVED BARREL DOMAIN-CONTAINING PROTEIN"/>
    <property type="match status" value="1"/>
</dbReference>
<keyword evidence="2" id="KW-1185">Reference proteome</keyword>
<dbReference type="CDD" id="cd02231">
    <property type="entry name" value="cupin_BLL6423-like"/>
    <property type="match status" value="1"/>
</dbReference>
<evidence type="ECO:0000313" key="1">
    <source>
        <dbReference type="EMBL" id="KAF2160256.1"/>
    </source>
</evidence>
<proteinExistence type="predicted"/>
<evidence type="ECO:0000313" key="2">
    <source>
        <dbReference type="Proteomes" id="UP000799537"/>
    </source>
</evidence>
<organism evidence="1 2">
    <name type="scientific">Zasmidium cellare ATCC 36951</name>
    <dbReference type="NCBI Taxonomy" id="1080233"/>
    <lineage>
        <taxon>Eukaryota</taxon>
        <taxon>Fungi</taxon>
        <taxon>Dikarya</taxon>
        <taxon>Ascomycota</taxon>
        <taxon>Pezizomycotina</taxon>
        <taxon>Dothideomycetes</taxon>
        <taxon>Dothideomycetidae</taxon>
        <taxon>Mycosphaerellales</taxon>
        <taxon>Mycosphaerellaceae</taxon>
        <taxon>Zasmidium</taxon>
    </lineage>
</organism>
<dbReference type="RefSeq" id="XP_033661145.1">
    <property type="nucleotide sequence ID" value="XM_033809421.1"/>
</dbReference>
<dbReference type="OrthoDB" id="5840532at2759"/>
<dbReference type="SUPFAM" id="SSF51182">
    <property type="entry name" value="RmlC-like cupins"/>
    <property type="match status" value="1"/>
</dbReference>
<dbReference type="Proteomes" id="UP000799537">
    <property type="component" value="Unassembled WGS sequence"/>
</dbReference>
<dbReference type="InterPro" id="IPR014710">
    <property type="entry name" value="RmlC-like_jellyroll"/>
</dbReference>
<dbReference type="Gene3D" id="2.60.120.10">
    <property type="entry name" value="Jelly Rolls"/>
    <property type="match status" value="1"/>
</dbReference>
<dbReference type="PANTHER" id="PTHR36156">
    <property type="entry name" value="SLR2101 PROTEIN"/>
    <property type="match status" value="1"/>
</dbReference>
<dbReference type="InterPro" id="IPR011051">
    <property type="entry name" value="RmlC_Cupin_sf"/>
</dbReference>